<dbReference type="GO" id="GO:0005886">
    <property type="term" value="C:plasma membrane"/>
    <property type="evidence" value="ECO:0007669"/>
    <property type="project" value="UniProtKB-SubCell"/>
</dbReference>
<dbReference type="PANTHER" id="PTHR45138">
    <property type="entry name" value="REGULATORY COMPONENTS OF SENSORY TRANSDUCTION SYSTEM"/>
    <property type="match status" value="1"/>
</dbReference>
<dbReference type="GO" id="GO:1902201">
    <property type="term" value="P:negative regulation of bacterial-type flagellum-dependent cell motility"/>
    <property type="evidence" value="ECO:0007669"/>
    <property type="project" value="TreeGrafter"/>
</dbReference>
<dbReference type="Proteomes" id="UP000587070">
    <property type="component" value="Unassembled WGS sequence"/>
</dbReference>
<dbReference type="InterPro" id="IPR029787">
    <property type="entry name" value="Nucleotide_cyclase"/>
</dbReference>
<dbReference type="FunFam" id="3.30.70.270:FF:000001">
    <property type="entry name" value="Diguanylate cyclase domain protein"/>
    <property type="match status" value="1"/>
</dbReference>
<dbReference type="InterPro" id="IPR050469">
    <property type="entry name" value="Diguanylate_Cyclase"/>
</dbReference>
<evidence type="ECO:0000256" key="8">
    <source>
        <dbReference type="SAM" id="Phobius"/>
    </source>
</evidence>
<keyword evidence="11" id="KW-1185">Reference proteome</keyword>
<feature type="transmembrane region" description="Helical" evidence="8">
    <location>
        <begin position="292"/>
        <end position="314"/>
    </location>
</feature>
<sequence>MNSPRVADRSKLIALVCLLLCAGFLATTLISYFASRDSIRASIIATELPLTSDNVYSEIQKDLVRPVLISSMMSRDTFLRDWVISGERDVGQMTRYLKEVMSHYGAFTAFFVSDASKTYYHADGVLKQILADEPRDAWYFRVRDMKEPYEINVDPDLANRDTLTIFINYRVLDYRNRFIGATGVGLTVDAVVGIIQDYQKRYGRTIYFVNGSGDIVLAGRHDEGGERRGNIRDIPGLREQADAVLQSTGGSFEYDSEQGRHFLNVRYIPELKWRLFVVKDERSAVSGLQRALYMNLAVCAGVTLLVLLLVYLTINRYHRALEQMAATDSLTGLANRHALKLLLSQAMRDAARQRSPMTAILIDIDHFKALNDSQGHAAGDRVLRQLGETLRGCLRASDIACRWGGEEFLVVLKNTDLAAALPLAETLRQHIAEMPAGAGEAVRISAGVVAWQAGDSVETLVERADAQLYRAKQEGRDRVCSEAVSLPPSPPPLDTE</sequence>
<evidence type="ECO:0000313" key="11">
    <source>
        <dbReference type="Proteomes" id="UP000587070"/>
    </source>
</evidence>
<keyword evidence="4 8" id="KW-0812">Transmembrane</keyword>
<dbReference type="InterPro" id="IPR000160">
    <property type="entry name" value="GGDEF_dom"/>
</dbReference>
<name>A0A840GB84_RHOTE</name>
<evidence type="ECO:0000259" key="9">
    <source>
        <dbReference type="PROSITE" id="PS50887"/>
    </source>
</evidence>
<dbReference type="Pfam" id="PF00990">
    <property type="entry name" value="GGDEF"/>
    <property type="match status" value="1"/>
</dbReference>
<dbReference type="InterPro" id="IPR043128">
    <property type="entry name" value="Rev_trsase/Diguanyl_cyclase"/>
</dbReference>
<dbReference type="Gene3D" id="3.30.70.270">
    <property type="match status" value="1"/>
</dbReference>
<feature type="transmembrane region" description="Helical" evidence="8">
    <location>
        <begin position="12"/>
        <end position="34"/>
    </location>
</feature>
<comment type="caution">
    <text evidence="10">The sequence shown here is derived from an EMBL/GenBank/DDBJ whole genome shotgun (WGS) entry which is preliminary data.</text>
</comment>
<organism evidence="10 11">
    <name type="scientific">Rhodocyclus tenuis</name>
    <name type="common">Rhodospirillum tenue</name>
    <dbReference type="NCBI Taxonomy" id="1066"/>
    <lineage>
        <taxon>Bacteria</taxon>
        <taxon>Pseudomonadati</taxon>
        <taxon>Pseudomonadota</taxon>
        <taxon>Betaproteobacteria</taxon>
        <taxon>Rhodocyclales</taxon>
        <taxon>Rhodocyclaceae</taxon>
        <taxon>Rhodocyclus</taxon>
    </lineage>
</organism>
<proteinExistence type="predicted"/>
<dbReference type="CDD" id="cd01949">
    <property type="entry name" value="GGDEF"/>
    <property type="match status" value="1"/>
</dbReference>
<protein>
    <recommendedName>
        <fullName evidence="2">diguanylate cyclase</fullName>
        <ecNumber evidence="2">2.7.7.65</ecNumber>
    </recommendedName>
</protein>
<dbReference type="SMART" id="SM00267">
    <property type="entry name" value="GGDEF"/>
    <property type="match status" value="1"/>
</dbReference>
<keyword evidence="5 8" id="KW-1133">Transmembrane helix</keyword>
<evidence type="ECO:0000256" key="5">
    <source>
        <dbReference type="ARBA" id="ARBA00022989"/>
    </source>
</evidence>
<evidence type="ECO:0000256" key="1">
    <source>
        <dbReference type="ARBA" id="ARBA00004651"/>
    </source>
</evidence>
<dbReference type="NCBIfam" id="TIGR00254">
    <property type="entry name" value="GGDEF"/>
    <property type="match status" value="1"/>
</dbReference>
<dbReference type="CDD" id="cd18773">
    <property type="entry name" value="PDC1_HK_sensor"/>
    <property type="match status" value="1"/>
</dbReference>
<reference evidence="10 11" key="1">
    <citation type="submission" date="2020-08" db="EMBL/GenBank/DDBJ databases">
        <title>Genome sequencing of Purple Non-Sulfur Bacteria from various extreme environments.</title>
        <authorList>
            <person name="Mayer M."/>
        </authorList>
    </citation>
    <scope>NUCLEOTIDE SEQUENCE [LARGE SCALE GENOMIC DNA]</scope>
    <source>
        <strain evidence="10 11">2761</strain>
    </source>
</reference>
<evidence type="ECO:0000313" key="10">
    <source>
        <dbReference type="EMBL" id="MBB4247928.1"/>
    </source>
</evidence>
<dbReference type="PANTHER" id="PTHR45138:SF9">
    <property type="entry name" value="DIGUANYLATE CYCLASE DGCM-RELATED"/>
    <property type="match status" value="1"/>
</dbReference>
<dbReference type="EC" id="2.7.7.65" evidence="2"/>
<dbReference type="EMBL" id="JACIGE010000008">
    <property type="protein sequence ID" value="MBB4247928.1"/>
    <property type="molecule type" value="Genomic_DNA"/>
</dbReference>
<accession>A0A840GB84</accession>
<evidence type="ECO:0000256" key="3">
    <source>
        <dbReference type="ARBA" id="ARBA00022475"/>
    </source>
</evidence>
<dbReference type="AlphaFoldDB" id="A0A840GB84"/>
<evidence type="ECO:0000256" key="2">
    <source>
        <dbReference type="ARBA" id="ARBA00012528"/>
    </source>
</evidence>
<keyword evidence="6 8" id="KW-0472">Membrane</keyword>
<dbReference type="Gene3D" id="3.30.450.20">
    <property type="entry name" value="PAS domain"/>
    <property type="match status" value="1"/>
</dbReference>
<dbReference type="Pfam" id="PF02743">
    <property type="entry name" value="dCache_1"/>
    <property type="match status" value="1"/>
</dbReference>
<evidence type="ECO:0000256" key="4">
    <source>
        <dbReference type="ARBA" id="ARBA00022692"/>
    </source>
</evidence>
<comment type="subcellular location">
    <subcellularLocation>
        <location evidence="1">Cell membrane</location>
        <topology evidence="1">Multi-pass membrane protein</topology>
    </subcellularLocation>
</comment>
<dbReference type="GO" id="GO:0052621">
    <property type="term" value="F:diguanylate cyclase activity"/>
    <property type="evidence" value="ECO:0007669"/>
    <property type="project" value="UniProtKB-EC"/>
</dbReference>
<gene>
    <name evidence="10" type="ORF">GGD90_002314</name>
</gene>
<dbReference type="GO" id="GO:0043709">
    <property type="term" value="P:cell adhesion involved in single-species biofilm formation"/>
    <property type="evidence" value="ECO:0007669"/>
    <property type="project" value="TreeGrafter"/>
</dbReference>
<keyword evidence="3" id="KW-1003">Cell membrane</keyword>
<comment type="catalytic activity">
    <reaction evidence="7">
        <text>2 GTP = 3',3'-c-di-GMP + 2 diphosphate</text>
        <dbReference type="Rhea" id="RHEA:24898"/>
        <dbReference type="ChEBI" id="CHEBI:33019"/>
        <dbReference type="ChEBI" id="CHEBI:37565"/>
        <dbReference type="ChEBI" id="CHEBI:58805"/>
        <dbReference type="EC" id="2.7.7.65"/>
    </reaction>
</comment>
<dbReference type="RefSeq" id="WP_153116931.1">
    <property type="nucleotide sequence ID" value="NZ_JACIGE010000008.1"/>
</dbReference>
<dbReference type="InterPro" id="IPR033479">
    <property type="entry name" value="dCache_1"/>
</dbReference>
<dbReference type="OrthoDB" id="9813903at2"/>
<evidence type="ECO:0000256" key="7">
    <source>
        <dbReference type="ARBA" id="ARBA00034247"/>
    </source>
</evidence>
<dbReference type="SUPFAM" id="SSF55073">
    <property type="entry name" value="Nucleotide cyclase"/>
    <property type="match status" value="1"/>
</dbReference>
<feature type="domain" description="GGDEF" evidence="9">
    <location>
        <begin position="355"/>
        <end position="484"/>
    </location>
</feature>
<dbReference type="PROSITE" id="PS50887">
    <property type="entry name" value="GGDEF"/>
    <property type="match status" value="1"/>
</dbReference>
<evidence type="ECO:0000256" key="6">
    <source>
        <dbReference type="ARBA" id="ARBA00023136"/>
    </source>
</evidence>